<keyword evidence="15" id="KW-0732">Signal</keyword>
<feature type="transmembrane region" description="Helical" evidence="14">
    <location>
        <begin position="159"/>
        <end position="181"/>
    </location>
</feature>
<dbReference type="PANTHER" id="PTHR30625">
    <property type="entry name" value="PROTEIN TOLQ"/>
    <property type="match status" value="1"/>
</dbReference>
<evidence type="ECO:0000256" key="3">
    <source>
        <dbReference type="ARBA" id="ARBA00022093"/>
    </source>
</evidence>
<dbReference type="InterPro" id="IPR014164">
    <property type="entry name" value="TonB_ExbB_1"/>
</dbReference>
<dbReference type="InterPro" id="IPR050790">
    <property type="entry name" value="ExbB/TolQ_transport"/>
</dbReference>
<feature type="signal peptide" evidence="15">
    <location>
        <begin position="1"/>
        <end position="28"/>
    </location>
</feature>
<evidence type="ECO:0000256" key="6">
    <source>
        <dbReference type="ARBA" id="ARBA00022519"/>
    </source>
</evidence>
<evidence type="ECO:0000256" key="9">
    <source>
        <dbReference type="ARBA" id="ARBA00022989"/>
    </source>
</evidence>
<keyword evidence="4 12" id="KW-0813">Transport</keyword>
<feature type="compositionally biased region" description="Low complexity" evidence="13">
    <location>
        <begin position="29"/>
        <end position="47"/>
    </location>
</feature>
<feature type="transmembrane region" description="Helical" evidence="14">
    <location>
        <begin position="311"/>
        <end position="336"/>
    </location>
</feature>
<evidence type="ECO:0000256" key="13">
    <source>
        <dbReference type="SAM" id="MobiDB-lite"/>
    </source>
</evidence>
<evidence type="ECO:0000256" key="14">
    <source>
        <dbReference type="SAM" id="Phobius"/>
    </source>
</evidence>
<keyword evidence="5" id="KW-1003">Cell membrane</keyword>
<dbReference type="Pfam" id="PF01618">
    <property type="entry name" value="MotA_ExbB"/>
    <property type="match status" value="1"/>
</dbReference>
<proteinExistence type="inferred from homology"/>
<dbReference type="NCBIfam" id="TIGR02797">
    <property type="entry name" value="exbB"/>
    <property type="match status" value="1"/>
</dbReference>
<dbReference type="GO" id="GO:0017038">
    <property type="term" value="P:protein import"/>
    <property type="evidence" value="ECO:0007669"/>
    <property type="project" value="TreeGrafter"/>
</dbReference>
<dbReference type="GO" id="GO:0022857">
    <property type="term" value="F:transmembrane transporter activity"/>
    <property type="evidence" value="ECO:0007669"/>
    <property type="project" value="InterPro"/>
</dbReference>
<feature type="compositionally biased region" description="Polar residues" evidence="13">
    <location>
        <begin position="48"/>
        <end position="58"/>
    </location>
</feature>
<dbReference type="Proteomes" id="UP000189940">
    <property type="component" value="Unassembled WGS sequence"/>
</dbReference>
<evidence type="ECO:0000256" key="12">
    <source>
        <dbReference type="RuleBase" id="RU004057"/>
    </source>
</evidence>
<dbReference type="PANTHER" id="PTHR30625:SF16">
    <property type="entry name" value="BIOPOLYMER TRANSPORT PROTEIN EXBB"/>
    <property type="match status" value="1"/>
</dbReference>
<evidence type="ECO:0000256" key="1">
    <source>
        <dbReference type="ARBA" id="ARBA00004429"/>
    </source>
</evidence>
<keyword evidence="6" id="KW-0997">Cell inner membrane</keyword>
<feature type="compositionally biased region" description="Low complexity" evidence="13">
    <location>
        <begin position="59"/>
        <end position="142"/>
    </location>
</feature>
<evidence type="ECO:0000256" key="4">
    <source>
        <dbReference type="ARBA" id="ARBA00022448"/>
    </source>
</evidence>
<dbReference type="STRING" id="29421.B2M20_11170"/>
<evidence type="ECO:0000313" key="18">
    <source>
        <dbReference type="Proteomes" id="UP000189940"/>
    </source>
</evidence>
<name>A0A1V4HXB1_NITVU</name>
<feature type="region of interest" description="Disordered" evidence="13">
    <location>
        <begin position="29"/>
        <end position="144"/>
    </location>
</feature>
<organism evidence="17 18">
    <name type="scientific">Nitrobacter vulgaris</name>
    <dbReference type="NCBI Taxonomy" id="29421"/>
    <lineage>
        <taxon>Bacteria</taxon>
        <taxon>Pseudomonadati</taxon>
        <taxon>Pseudomonadota</taxon>
        <taxon>Alphaproteobacteria</taxon>
        <taxon>Hyphomicrobiales</taxon>
        <taxon>Nitrobacteraceae</taxon>
        <taxon>Nitrobacter</taxon>
    </lineage>
</organism>
<comment type="caution">
    <text evidence="17">The sequence shown here is derived from an EMBL/GenBank/DDBJ whole genome shotgun (WGS) entry which is preliminary data.</text>
</comment>
<evidence type="ECO:0000256" key="8">
    <source>
        <dbReference type="ARBA" id="ARBA00022927"/>
    </source>
</evidence>
<comment type="function">
    <text evidence="11">Involved in the TonB-dependent energy-dependent transport of various receptor-bound substrates. Protects ExbD from proteolytic degradation and functionally stabilizes TonB.</text>
</comment>
<keyword evidence="10 14" id="KW-0472">Membrane</keyword>
<gene>
    <name evidence="17" type="ORF">B2M20_11170</name>
</gene>
<protein>
    <recommendedName>
        <fullName evidence="3">Biopolymer transport protein ExbB</fullName>
    </recommendedName>
</protein>
<keyword evidence="8 12" id="KW-0653">Protein transport</keyword>
<evidence type="ECO:0000313" key="17">
    <source>
        <dbReference type="EMBL" id="OPH82621.1"/>
    </source>
</evidence>
<feature type="transmembrane region" description="Helical" evidence="14">
    <location>
        <begin position="269"/>
        <end position="291"/>
    </location>
</feature>
<feature type="domain" description="MotA/TolQ/ExbB proton channel" evidence="16">
    <location>
        <begin position="225"/>
        <end position="341"/>
    </location>
</feature>
<dbReference type="AlphaFoldDB" id="A0A1V4HXB1"/>
<dbReference type="GO" id="GO:0005886">
    <property type="term" value="C:plasma membrane"/>
    <property type="evidence" value="ECO:0007669"/>
    <property type="project" value="UniProtKB-SubCell"/>
</dbReference>
<evidence type="ECO:0000259" key="16">
    <source>
        <dbReference type="Pfam" id="PF01618"/>
    </source>
</evidence>
<dbReference type="EMBL" id="MWPQ01000042">
    <property type="protein sequence ID" value="OPH82621.1"/>
    <property type="molecule type" value="Genomic_DNA"/>
</dbReference>
<evidence type="ECO:0000256" key="15">
    <source>
        <dbReference type="SAM" id="SignalP"/>
    </source>
</evidence>
<comment type="subunit">
    <text evidence="2">The accessory proteins ExbB and ExbD seem to form a complex with TonB.</text>
</comment>
<evidence type="ECO:0000256" key="7">
    <source>
        <dbReference type="ARBA" id="ARBA00022692"/>
    </source>
</evidence>
<evidence type="ECO:0000256" key="11">
    <source>
        <dbReference type="ARBA" id="ARBA00024816"/>
    </source>
</evidence>
<evidence type="ECO:0000256" key="10">
    <source>
        <dbReference type="ARBA" id="ARBA00023136"/>
    </source>
</evidence>
<comment type="subcellular location">
    <subcellularLocation>
        <location evidence="1">Cell inner membrane</location>
        <topology evidence="1">Multi-pass membrane protein</topology>
    </subcellularLocation>
    <subcellularLocation>
        <location evidence="12">Membrane</location>
        <topology evidence="12">Multi-pass membrane protein</topology>
    </subcellularLocation>
</comment>
<keyword evidence="9 14" id="KW-1133">Transmembrane helix</keyword>
<evidence type="ECO:0000256" key="2">
    <source>
        <dbReference type="ARBA" id="ARBA00011471"/>
    </source>
</evidence>
<keyword evidence="7 14" id="KW-0812">Transmembrane</keyword>
<reference evidence="17 18" key="1">
    <citation type="submission" date="2017-02" db="EMBL/GenBank/DDBJ databases">
        <title>Genome sequence of the nitrite-oxidizing bacterium Nitrobacter vulgaris strain Ab1.</title>
        <authorList>
            <person name="Mellbye B.L."/>
            <person name="Davis E.W."/>
            <person name="Spieck E."/>
            <person name="Chang J.H."/>
            <person name="Bottomley P.J."/>
            <person name="Sayavedra-Soto L.A."/>
        </authorList>
    </citation>
    <scope>NUCLEOTIDE SEQUENCE [LARGE SCALE GENOMIC DNA]</scope>
    <source>
        <strain evidence="17 18">Ab1</strain>
    </source>
</reference>
<evidence type="ECO:0000256" key="5">
    <source>
        <dbReference type="ARBA" id="ARBA00022475"/>
    </source>
</evidence>
<comment type="similarity">
    <text evidence="12">Belongs to the exbB/tolQ family.</text>
</comment>
<keyword evidence="18" id="KW-1185">Reference proteome</keyword>
<sequence length="384" mass="39162">MTGFVTRATRLGFVVALAVLAIAAPATAQQQREHPAAAGSGPSAHPATQPSPRSALPTQPSSSVPMSSQAASTPMQPSAQPSSASPTTPPSSVTSPTPSSSSGVPAAEASSGEAPAASSDAAAPLDQSAAPAAAPASDASSSTLPQDLSPWGMFMQADIIVKAVMIGLAFASLVTWTIWLARGLDLAASRRRAQSCLRKLERADTLAAARAEISEGWTGKGPVSDLMEAAENECRRSNDLSSEGIKERLAIALSRIEAKSGRDIARGTGLLATIGATAPFVGLFGTVWGIMNSFIGISHSKTTNLAVVAPGIAEALLATALGLVAAIPAVIIYNVFARALSSYRALLSDASGEIIQHISRDLERQERGLGPSVVPLSRGRSAAE</sequence>
<feature type="chain" id="PRO_5012573232" description="Biopolymer transport protein ExbB" evidence="15">
    <location>
        <begin position="29"/>
        <end position="384"/>
    </location>
</feature>
<accession>A0A1V4HXB1</accession>
<dbReference type="InterPro" id="IPR002898">
    <property type="entry name" value="MotA_ExbB_proton_chnl"/>
</dbReference>